<accession>A0A5N8VUX8</accession>
<organism evidence="1 2">
    <name type="scientific">Streptomyces adustus</name>
    <dbReference type="NCBI Taxonomy" id="1609272"/>
    <lineage>
        <taxon>Bacteria</taxon>
        <taxon>Bacillati</taxon>
        <taxon>Actinomycetota</taxon>
        <taxon>Actinomycetes</taxon>
        <taxon>Kitasatosporales</taxon>
        <taxon>Streptomycetaceae</taxon>
        <taxon>Streptomyces</taxon>
    </lineage>
</organism>
<reference evidence="1 2" key="1">
    <citation type="submission" date="2019-07" db="EMBL/GenBank/DDBJ databases">
        <title>New species of Amycolatopsis and Streptomyces.</title>
        <authorList>
            <person name="Duangmal K."/>
            <person name="Teo W.F.A."/>
            <person name="Lipun K."/>
        </authorList>
    </citation>
    <scope>NUCLEOTIDE SEQUENCE [LARGE SCALE GENOMIC DNA]</scope>
    <source>
        <strain evidence="1 2">NBRC 109810</strain>
    </source>
</reference>
<comment type="caution">
    <text evidence="1">The sequence shown here is derived from an EMBL/GenBank/DDBJ whole genome shotgun (WGS) entry which is preliminary data.</text>
</comment>
<protein>
    <submittedName>
        <fullName evidence="1">Uncharacterized protein</fullName>
    </submittedName>
</protein>
<sequence length="64" mass="6429">MVISISAALLLGIVVVLLLRSGYVRFGSALACVLFGFALASTGLAPAVTAVLEAVTGWLAALPL</sequence>
<gene>
    <name evidence="1" type="ORF">FNH09_43560</name>
</gene>
<name>A0A5N8VUX8_9ACTN</name>
<dbReference type="EMBL" id="VJZD01000374">
    <property type="protein sequence ID" value="MPY37848.1"/>
    <property type="molecule type" value="Genomic_DNA"/>
</dbReference>
<keyword evidence="2" id="KW-1185">Reference proteome</keyword>
<dbReference type="RefSeq" id="WP_152895403.1">
    <property type="nucleotide sequence ID" value="NZ_VJZD01000374.1"/>
</dbReference>
<dbReference type="AlphaFoldDB" id="A0A5N8VUX8"/>
<dbReference type="Proteomes" id="UP000325849">
    <property type="component" value="Unassembled WGS sequence"/>
</dbReference>
<evidence type="ECO:0000313" key="1">
    <source>
        <dbReference type="EMBL" id="MPY37848.1"/>
    </source>
</evidence>
<proteinExistence type="predicted"/>
<dbReference type="OrthoDB" id="3873412at2"/>
<evidence type="ECO:0000313" key="2">
    <source>
        <dbReference type="Proteomes" id="UP000325849"/>
    </source>
</evidence>